<dbReference type="PANTHER" id="PTHR10057">
    <property type="entry name" value="PERIPHERAL-TYPE BENZODIAZEPINE RECEPTOR"/>
    <property type="match status" value="1"/>
</dbReference>
<evidence type="ECO:0000313" key="7">
    <source>
        <dbReference type="EMBL" id="MYM18824.1"/>
    </source>
</evidence>
<evidence type="ECO:0000256" key="4">
    <source>
        <dbReference type="ARBA" id="ARBA00022989"/>
    </source>
</evidence>
<dbReference type="CDD" id="cd15904">
    <property type="entry name" value="TSPO_MBR"/>
    <property type="match status" value="1"/>
</dbReference>
<reference evidence="7 8" key="1">
    <citation type="submission" date="2020-01" db="EMBL/GenBank/DDBJ databases">
        <authorList>
            <person name="Deng T."/>
        </authorList>
    </citation>
    <scope>NUCLEOTIDE SEQUENCE [LARGE SCALE GENOMIC DNA]</scope>
    <source>
        <strain evidence="7 8">5221</strain>
    </source>
</reference>
<accession>A0A6N9H5E5</accession>
<dbReference type="Pfam" id="PF03073">
    <property type="entry name" value="TspO_MBR"/>
    <property type="match status" value="1"/>
</dbReference>
<dbReference type="RefSeq" id="WP_160952261.1">
    <property type="nucleotide sequence ID" value="NZ_WWEQ01000005.1"/>
</dbReference>
<dbReference type="PIRSF" id="PIRSF005859">
    <property type="entry name" value="PBR"/>
    <property type="match status" value="1"/>
</dbReference>
<dbReference type="InterPro" id="IPR038330">
    <property type="entry name" value="TspO/MBR-related_sf"/>
</dbReference>
<protein>
    <submittedName>
        <fullName evidence="7">Tryptophan-rich sensory protein</fullName>
    </submittedName>
</protein>
<dbReference type="Gene3D" id="1.20.1260.100">
    <property type="entry name" value="TspO/MBR protein"/>
    <property type="match status" value="1"/>
</dbReference>
<feature type="transmembrane region" description="Helical" evidence="6">
    <location>
        <begin position="21"/>
        <end position="40"/>
    </location>
</feature>
<dbReference type="Proteomes" id="UP000469215">
    <property type="component" value="Unassembled WGS sequence"/>
</dbReference>
<gene>
    <name evidence="7" type="ORF">GSY69_02215</name>
</gene>
<evidence type="ECO:0000256" key="1">
    <source>
        <dbReference type="ARBA" id="ARBA00004141"/>
    </source>
</evidence>
<dbReference type="AlphaFoldDB" id="A0A6N9H5E5"/>
<feature type="transmembrane region" description="Helical" evidence="6">
    <location>
        <begin position="92"/>
        <end position="111"/>
    </location>
</feature>
<comment type="subcellular location">
    <subcellularLocation>
        <location evidence="1">Membrane</location>
        <topology evidence="1">Multi-pass membrane protein</topology>
    </subcellularLocation>
</comment>
<proteinExistence type="inferred from homology"/>
<dbReference type="InterPro" id="IPR004307">
    <property type="entry name" value="TspO_MBR"/>
</dbReference>
<evidence type="ECO:0000256" key="6">
    <source>
        <dbReference type="SAM" id="Phobius"/>
    </source>
</evidence>
<evidence type="ECO:0000256" key="2">
    <source>
        <dbReference type="ARBA" id="ARBA00007524"/>
    </source>
</evidence>
<name>A0A6N9H5E5_9MICO</name>
<keyword evidence="3 6" id="KW-0812">Transmembrane</keyword>
<organism evidence="7 8">
    <name type="scientific">Brevibacterium rongguiense</name>
    <dbReference type="NCBI Taxonomy" id="2695267"/>
    <lineage>
        <taxon>Bacteria</taxon>
        <taxon>Bacillati</taxon>
        <taxon>Actinomycetota</taxon>
        <taxon>Actinomycetes</taxon>
        <taxon>Micrococcales</taxon>
        <taxon>Brevibacteriaceae</taxon>
        <taxon>Brevibacterium</taxon>
    </lineage>
</organism>
<evidence type="ECO:0000256" key="3">
    <source>
        <dbReference type="ARBA" id="ARBA00022692"/>
    </source>
</evidence>
<evidence type="ECO:0000313" key="8">
    <source>
        <dbReference type="Proteomes" id="UP000469215"/>
    </source>
</evidence>
<dbReference type="GO" id="GO:0016020">
    <property type="term" value="C:membrane"/>
    <property type="evidence" value="ECO:0007669"/>
    <property type="project" value="UniProtKB-SubCell"/>
</dbReference>
<keyword evidence="8" id="KW-1185">Reference proteome</keyword>
<dbReference type="EMBL" id="WWEQ01000005">
    <property type="protein sequence ID" value="MYM18824.1"/>
    <property type="molecule type" value="Genomic_DNA"/>
</dbReference>
<feature type="transmembrane region" description="Helical" evidence="6">
    <location>
        <begin position="60"/>
        <end position="80"/>
    </location>
</feature>
<evidence type="ECO:0000256" key="5">
    <source>
        <dbReference type="ARBA" id="ARBA00023136"/>
    </source>
</evidence>
<sequence>MGTYTQQADTAPSLAAAMGRLALASSIVAAAAWAGTKATMPKVGLYERLELPAFAPPRKVFPIAWTGLFALTAVTSAVGMSKAKTKAKRRRILRSLVVNMGLNAAWSYLFWQVEARALSAAEAALLAASAVELAVRIGKESPAAGAALAPYPAWCAFATVLASAIAQRNPEG</sequence>
<feature type="transmembrane region" description="Helical" evidence="6">
    <location>
        <begin position="147"/>
        <end position="166"/>
    </location>
</feature>
<keyword evidence="4 6" id="KW-1133">Transmembrane helix</keyword>
<dbReference type="PANTHER" id="PTHR10057:SF0">
    <property type="entry name" value="TRANSLOCATOR PROTEIN"/>
    <property type="match status" value="1"/>
</dbReference>
<dbReference type="GO" id="GO:0033013">
    <property type="term" value="P:tetrapyrrole metabolic process"/>
    <property type="evidence" value="ECO:0007669"/>
    <property type="project" value="UniProtKB-ARBA"/>
</dbReference>
<comment type="caution">
    <text evidence="7">The sequence shown here is derived from an EMBL/GenBank/DDBJ whole genome shotgun (WGS) entry which is preliminary data.</text>
</comment>
<comment type="similarity">
    <text evidence="2">Belongs to the TspO/BZRP family.</text>
</comment>
<keyword evidence="5 6" id="KW-0472">Membrane</keyword>